<dbReference type="CDD" id="cd00160">
    <property type="entry name" value="RhoGEF"/>
    <property type="match status" value="1"/>
</dbReference>
<dbReference type="SUPFAM" id="SSF50729">
    <property type="entry name" value="PH domain-like"/>
    <property type="match status" value="2"/>
</dbReference>
<feature type="region of interest" description="Disordered" evidence="9">
    <location>
        <begin position="1225"/>
        <end position="1301"/>
    </location>
</feature>
<dbReference type="Pfam" id="PF00621">
    <property type="entry name" value="RhoGEF"/>
    <property type="match status" value="1"/>
</dbReference>
<keyword evidence="4" id="KW-0479">Metal-binding</keyword>
<name>A0A8S3YKM9_9EUPU</name>
<proteinExistence type="predicted"/>
<comment type="subcellular location">
    <subcellularLocation>
        <location evidence="1">Cytoplasm</location>
        <location evidence="1">Cytoskeleton</location>
    </subcellularLocation>
</comment>
<feature type="domain" description="FYVE-type" evidence="12">
    <location>
        <begin position="1034"/>
        <end position="1092"/>
    </location>
</feature>
<dbReference type="EMBL" id="CAJHNH020000180">
    <property type="protein sequence ID" value="CAG5115912.1"/>
    <property type="molecule type" value="Genomic_DNA"/>
</dbReference>
<accession>A0A8S3YKM9</accession>
<dbReference type="PANTHER" id="PTHR12673">
    <property type="entry name" value="FACIOGENITAL DYSPLASIA PROTEIN"/>
    <property type="match status" value="1"/>
</dbReference>
<feature type="region of interest" description="Disordered" evidence="9">
    <location>
        <begin position="478"/>
        <end position="679"/>
    </location>
</feature>
<gene>
    <name evidence="13" type="ORF">CUNI_LOCUS1470</name>
</gene>
<evidence type="ECO:0000256" key="4">
    <source>
        <dbReference type="ARBA" id="ARBA00022723"/>
    </source>
</evidence>
<keyword evidence="3" id="KW-0344">Guanine-nucleotide releasing factor</keyword>
<reference evidence="13" key="1">
    <citation type="submission" date="2021-04" db="EMBL/GenBank/DDBJ databases">
        <authorList>
            <consortium name="Molecular Ecology Group"/>
        </authorList>
    </citation>
    <scope>NUCLEOTIDE SEQUENCE</scope>
</reference>
<protein>
    <submittedName>
        <fullName evidence="13">Uncharacterized protein</fullName>
    </submittedName>
</protein>
<dbReference type="Gene3D" id="1.20.900.10">
    <property type="entry name" value="Dbl homology (DH) domain"/>
    <property type="match status" value="1"/>
</dbReference>
<feature type="compositionally biased region" description="Low complexity" evidence="9">
    <location>
        <begin position="533"/>
        <end position="547"/>
    </location>
</feature>
<dbReference type="InterPro" id="IPR051092">
    <property type="entry name" value="FYVE_RhoGEF_PH"/>
</dbReference>
<dbReference type="PANTHER" id="PTHR12673:SF241">
    <property type="entry name" value="DH DOMAIN-CONTAINING PROTEIN"/>
    <property type="match status" value="1"/>
</dbReference>
<dbReference type="InterPro" id="IPR017455">
    <property type="entry name" value="Znf_FYVE-rel"/>
</dbReference>
<feature type="compositionally biased region" description="Polar residues" evidence="9">
    <location>
        <begin position="573"/>
        <end position="608"/>
    </location>
</feature>
<dbReference type="InterPro" id="IPR011993">
    <property type="entry name" value="PH-like_dom_sf"/>
</dbReference>
<dbReference type="OrthoDB" id="660555at2759"/>
<dbReference type="Gene3D" id="3.30.40.10">
    <property type="entry name" value="Zinc/RING finger domain, C3HC4 (zinc finger)"/>
    <property type="match status" value="1"/>
</dbReference>
<dbReference type="InterPro" id="IPR035899">
    <property type="entry name" value="DBL_dom_sf"/>
</dbReference>
<dbReference type="GO" id="GO:0007010">
    <property type="term" value="P:cytoskeleton organization"/>
    <property type="evidence" value="ECO:0007669"/>
    <property type="project" value="TreeGrafter"/>
</dbReference>
<dbReference type="GO" id="GO:0005085">
    <property type="term" value="F:guanyl-nucleotide exchange factor activity"/>
    <property type="evidence" value="ECO:0007669"/>
    <property type="project" value="UniProtKB-KW"/>
</dbReference>
<feature type="compositionally biased region" description="Polar residues" evidence="9">
    <location>
        <begin position="521"/>
        <end position="532"/>
    </location>
</feature>
<organism evidence="13 14">
    <name type="scientific">Candidula unifasciata</name>
    <dbReference type="NCBI Taxonomy" id="100452"/>
    <lineage>
        <taxon>Eukaryota</taxon>
        <taxon>Metazoa</taxon>
        <taxon>Spiralia</taxon>
        <taxon>Lophotrochozoa</taxon>
        <taxon>Mollusca</taxon>
        <taxon>Gastropoda</taxon>
        <taxon>Heterobranchia</taxon>
        <taxon>Euthyneura</taxon>
        <taxon>Panpulmonata</taxon>
        <taxon>Eupulmonata</taxon>
        <taxon>Stylommatophora</taxon>
        <taxon>Helicina</taxon>
        <taxon>Helicoidea</taxon>
        <taxon>Geomitridae</taxon>
        <taxon>Candidula</taxon>
    </lineage>
</organism>
<feature type="compositionally biased region" description="Low complexity" evidence="9">
    <location>
        <begin position="1228"/>
        <end position="1248"/>
    </location>
</feature>
<keyword evidence="6" id="KW-0862">Zinc</keyword>
<dbReference type="InterPro" id="IPR000306">
    <property type="entry name" value="Znf_FYVE"/>
</dbReference>
<evidence type="ECO:0000256" key="9">
    <source>
        <dbReference type="SAM" id="MobiDB-lite"/>
    </source>
</evidence>
<feature type="compositionally biased region" description="Polar residues" evidence="9">
    <location>
        <begin position="1249"/>
        <end position="1275"/>
    </location>
</feature>
<keyword evidence="7" id="KW-0206">Cytoskeleton</keyword>
<dbReference type="SMART" id="SM00233">
    <property type="entry name" value="PH"/>
    <property type="match status" value="2"/>
</dbReference>
<feature type="compositionally biased region" description="Acidic residues" evidence="9">
    <location>
        <begin position="637"/>
        <end position="649"/>
    </location>
</feature>
<dbReference type="GO" id="GO:0046847">
    <property type="term" value="P:filopodium assembly"/>
    <property type="evidence" value="ECO:0007669"/>
    <property type="project" value="TreeGrafter"/>
</dbReference>
<dbReference type="GO" id="GO:0005737">
    <property type="term" value="C:cytoplasm"/>
    <property type="evidence" value="ECO:0007669"/>
    <property type="project" value="TreeGrafter"/>
</dbReference>
<dbReference type="InterPro" id="IPR000219">
    <property type="entry name" value="DH_dom"/>
</dbReference>
<dbReference type="Pfam" id="PF01363">
    <property type="entry name" value="FYVE"/>
    <property type="match status" value="1"/>
</dbReference>
<dbReference type="InterPro" id="IPR013083">
    <property type="entry name" value="Znf_RING/FYVE/PHD"/>
</dbReference>
<dbReference type="PROSITE" id="PS50178">
    <property type="entry name" value="ZF_FYVE"/>
    <property type="match status" value="1"/>
</dbReference>
<evidence type="ECO:0000259" key="12">
    <source>
        <dbReference type="PROSITE" id="PS50178"/>
    </source>
</evidence>
<keyword evidence="5 8" id="KW-0863">Zinc-finger</keyword>
<sequence>QSQSQPISGGSECFCFQLEDLRSQSEEGVVDLVDCRSGFVESLLNPADCESNPLLCKQDNSSESVHCKSEIVICRSYSADHRSGKNDRRSVSLTERSHCEENSGCQDCLTENREAGSDILFSGTKSELESVVVGSSSSSENRSPKECESEAVDSWSEKAKGLLRNEVCNLLEADGGSLSQGNSFESSIQADSASNLRCKSEDNNSDFRSSVFEYSSYNTQGLENSDPVSESLKFLYADSGQDTQNTASAFSPGYVRRQCEAFSRASHGLQTSPSGVDTNRQQSRKEHLNFLLTPSVTSVQTRFQGCPTDSARQYQKGYYGLAWDSKFHKKVMAKGYVKALAEQINHQGTITNLKDEELQENSPNDGEMSRSVVHSLIQAAEVQQLKENGSVCITTKPTLLSASSVSNNSSHPEEVSVTAQQIPKKLTMKNNEPQQTSGTEKPAAHQGSESASVFQPPHTASHSPCSKLQCNKLVTFSSKSSTKFPPNDSVYIPRTPTRPQQSFIQQKPEVDYTSKPKYHKMSSTDTEQNNCASSPPSSSRSCSSPSRKAANISPLSSSSDPTVPCASDKPDSASENITGNISPPSYNTQILSHSHTRSDQVSLSSDARQSTDQHSDYDNAPPLNAAELFDSSWSDSDSLDEVSDDNEDNGDTKVTALNILPHDRSETKTSDQQKGHNEDKRFRIAEELLRTERDYVARLHLLHQVFFFRLDNENRQQNFLPADTLQHMFSNTKSIFHFHHDFVLPQLEGRMNNWKNDPRIGDLMKKNAPFLKMYTEYIRNFDRAMKLINHWLEKSARFSEIIQDVQKLPECGNLSLQHHMLGPIQRVPRYELLLKDYVKHLPVDSPDMSDAKEALDLVTKAACHSNEAMKKIETFHKLLDIYQSLRGVPVDFISPTREFVTQGPVIKIAARSGERQLRQIFLFNDLVLVCSQYNLLGTYNVRSLLEVEGMEIRHGTNMHIPNTFLLHSKQKAVELLDETLTGESFGWEEKIHTVIGKHRERKKSIRQEEPREFTIDTNVPESCLGKTAPVWVQDDAATMCMLCMLPFNMVRRRHHCRACGKLICKTCCKKAPLEYMKGKIDRVCTACYNVIVNKQKMSASDSSTGESSPKKKGILHVKASEPALISGYMHCSEDGGHSWHYLWVTAHKDFVLYSFKAHQDVSAISSLPLPGHEVTQIWDIESKPYVFCLSHKMKRVCMFQTDNDKHMKRWMFILEKLVRAELPEDSSRLSSQSNSSNSSSASDSGTNNDYNPSSTGSSNQADGGQPCSNSSSLSTLGVDDVNPDNADGISQYDNVDGVVTE</sequence>
<feature type="domain" description="PH" evidence="10">
    <location>
        <begin position="1122"/>
        <end position="1219"/>
    </location>
</feature>
<dbReference type="InterPro" id="IPR001849">
    <property type="entry name" value="PH_domain"/>
</dbReference>
<feature type="domain" description="DH" evidence="11">
    <location>
        <begin position="680"/>
        <end position="868"/>
    </location>
</feature>
<dbReference type="SUPFAM" id="SSF48065">
    <property type="entry name" value="DBL homology domain (DH-domain)"/>
    <property type="match status" value="1"/>
</dbReference>
<feature type="compositionally biased region" description="Polar residues" evidence="9">
    <location>
        <begin position="428"/>
        <end position="439"/>
    </location>
</feature>
<keyword evidence="2" id="KW-0963">Cytoplasm</keyword>
<keyword evidence="14" id="KW-1185">Reference proteome</keyword>
<dbReference type="GO" id="GO:0008270">
    <property type="term" value="F:zinc ion binding"/>
    <property type="evidence" value="ECO:0007669"/>
    <property type="project" value="UniProtKB-KW"/>
</dbReference>
<evidence type="ECO:0000256" key="6">
    <source>
        <dbReference type="ARBA" id="ARBA00022833"/>
    </source>
</evidence>
<feature type="non-terminal residue" evidence="13">
    <location>
        <position position="1"/>
    </location>
</feature>
<dbReference type="PROSITE" id="PS50003">
    <property type="entry name" value="PH_DOMAIN"/>
    <property type="match status" value="1"/>
</dbReference>
<evidence type="ECO:0000313" key="13">
    <source>
        <dbReference type="EMBL" id="CAG5115912.1"/>
    </source>
</evidence>
<evidence type="ECO:0000256" key="8">
    <source>
        <dbReference type="PROSITE-ProRule" id="PRU00091"/>
    </source>
</evidence>
<dbReference type="Proteomes" id="UP000678393">
    <property type="component" value="Unassembled WGS sequence"/>
</dbReference>
<evidence type="ECO:0000313" key="14">
    <source>
        <dbReference type="Proteomes" id="UP000678393"/>
    </source>
</evidence>
<feature type="region of interest" description="Disordered" evidence="9">
    <location>
        <begin position="402"/>
        <end position="465"/>
    </location>
</feature>
<dbReference type="Pfam" id="PF00169">
    <property type="entry name" value="PH"/>
    <property type="match status" value="1"/>
</dbReference>
<dbReference type="SMART" id="SM00325">
    <property type="entry name" value="RhoGEF"/>
    <property type="match status" value="1"/>
</dbReference>
<feature type="compositionally biased region" description="Basic and acidic residues" evidence="9">
    <location>
        <begin position="661"/>
        <end position="679"/>
    </location>
</feature>
<evidence type="ECO:0000259" key="11">
    <source>
        <dbReference type="PROSITE" id="PS50010"/>
    </source>
</evidence>
<evidence type="ECO:0000256" key="7">
    <source>
        <dbReference type="ARBA" id="ARBA00023212"/>
    </source>
</evidence>
<dbReference type="Gene3D" id="2.30.29.30">
    <property type="entry name" value="Pleckstrin-homology domain (PH domain)/Phosphotyrosine-binding domain (PTB)"/>
    <property type="match status" value="2"/>
</dbReference>
<evidence type="ECO:0000256" key="5">
    <source>
        <dbReference type="ARBA" id="ARBA00022771"/>
    </source>
</evidence>
<evidence type="ECO:0000256" key="3">
    <source>
        <dbReference type="ARBA" id="ARBA00022658"/>
    </source>
</evidence>
<evidence type="ECO:0000256" key="1">
    <source>
        <dbReference type="ARBA" id="ARBA00004245"/>
    </source>
</evidence>
<dbReference type="PROSITE" id="PS50010">
    <property type="entry name" value="DH_2"/>
    <property type="match status" value="1"/>
</dbReference>
<feature type="compositionally biased region" description="Polar residues" evidence="9">
    <location>
        <begin position="447"/>
        <end position="465"/>
    </location>
</feature>
<evidence type="ECO:0000256" key="2">
    <source>
        <dbReference type="ARBA" id="ARBA00022490"/>
    </source>
</evidence>
<dbReference type="GO" id="GO:0005856">
    <property type="term" value="C:cytoskeleton"/>
    <property type="evidence" value="ECO:0007669"/>
    <property type="project" value="UniProtKB-SubCell"/>
</dbReference>
<dbReference type="SMART" id="SM00064">
    <property type="entry name" value="FYVE"/>
    <property type="match status" value="1"/>
</dbReference>
<evidence type="ECO:0000259" key="10">
    <source>
        <dbReference type="PROSITE" id="PS50003"/>
    </source>
</evidence>
<comment type="caution">
    <text evidence="13">The sequence shown here is derived from an EMBL/GenBank/DDBJ whole genome shotgun (WGS) entry which is preliminary data.</text>
</comment>